<dbReference type="EMBL" id="BAAABX010000088">
    <property type="protein sequence ID" value="GAA0437048.1"/>
    <property type="molecule type" value="Genomic_DNA"/>
</dbReference>
<gene>
    <name evidence="2" type="ORF">GCM10010357_68100</name>
</gene>
<dbReference type="InterPro" id="IPR011009">
    <property type="entry name" value="Kinase-like_dom_sf"/>
</dbReference>
<sequence length="245" mass="26483">MRTSAPLQKERLNCSAALALTTERSGRLFFKGVREADGEAVTALGREARINATVQGVSPIVRHRFRIGGWSCLAFAHIAGRHADLGPGTDDLASVGSVLRRMQALSESAFPAPPLADRYVPYLLPGEAERLSGTGLLHTDTNPHNILISDGDGTAYVVDWARAATGPAWVDPACTAVRLMECGQAPADALAWLDGFASWRTADPRSVEAFVSVTCRRWTARVGERGAEQSNTRFRHLLSYPRESA</sequence>
<proteinExistence type="predicted"/>
<protein>
    <recommendedName>
        <fullName evidence="1">Aminoglycoside phosphotransferase domain-containing protein</fullName>
    </recommendedName>
</protein>
<evidence type="ECO:0000313" key="3">
    <source>
        <dbReference type="Proteomes" id="UP001500879"/>
    </source>
</evidence>
<dbReference type="SUPFAM" id="SSF56112">
    <property type="entry name" value="Protein kinase-like (PK-like)"/>
    <property type="match status" value="1"/>
</dbReference>
<evidence type="ECO:0000259" key="1">
    <source>
        <dbReference type="Pfam" id="PF01636"/>
    </source>
</evidence>
<organism evidence="2 3">
    <name type="scientific">Streptomyces luteireticuli</name>
    <dbReference type="NCBI Taxonomy" id="173858"/>
    <lineage>
        <taxon>Bacteria</taxon>
        <taxon>Bacillati</taxon>
        <taxon>Actinomycetota</taxon>
        <taxon>Actinomycetes</taxon>
        <taxon>Kitasatosporales</taxon>
        <taxon>Streptomycetaceae</taxon>
        <taxon>Streptomyces</taxon>
    </lineage>
</organism>
<feature type="domain" description="Aminoglycoside phosphotransferase" evidence="1">
    <location>
        <begin position="126"/>
        <end position="193"/>
    </location>
</feature>
<evidence type="ECO:0000313" key="2">
    <source>
        <dbReference type="EMBL" id="GAA0437048.1"/>
    </source>
</evidence>
<dbReference type="Gene3D" id="3.90.1200.10">
    <property type="match status" value="1"/>
</dbReference>
<dbReference type="Pfam" id="PF01636">
    <property type="entry name" value="APH"/>
    <property type="match status" value="1"/>
</dbReference>
<dbReference type="RefSeq" id="WP_344032675.1">
    <property type="nucleotide sequence ID" value="NZ_BAAABX010000088.1"/>
</dbReference>
<reference evidence="2 3" key="1">
    <citation type="journal article" date="2019" name="Int. J. Syst. Evol. Microbiol.">
        <title>The Global Catalogue of Microorganisms (GCM) 10K type strain sequencing project: providing services to taxonomists for standard genome sequencing and annotation.</title>
        <authorList>
            <consortium name="The Broad Institute Genomics Platform"/>
            <consortium name="The Broad Institute Genome Sequencing Center for Infectious Disease"/>
            <person name="Wu L."/>
            <person name="Ma J."/>
        </authorList>
    </citation>
    <scope>NUCLEOTIDE SEQUENCE [LARGE SCALE GENOMIC DNA]</scope>
    <source>
        <strain evidence="2 3">JCM 4788</strain>
    </source>
</reference>
<dbReference type="InterPro" id="IPR002575">
    <property type="entry name" value="Aminoglycoside_PTrfase"/>
</dbReference>
<comment type="caution">
    <text evidence="2">The sequence shown here is derived from an EMBL/GenBank/DDBJ whole genome shotgun (WGS) entry which is preliminary data.</text>
</comment>
<dbReference type="Proteomes" id="UP001500879">
    <property type="component" value="Unassembled WGS sequence"/>
</dbReference>
<keyword evidence="3" id="KW-1185">Reference proteome</keyword>
<name>A0ABN0Z804_9ACTN</name>
<accession>A0ABN0Z804</accession>